<keyword evidence="3" id="KW-1185">Reference proteome</keyword>
<organism evidence="2 3">
    <name type="scientific">Canna indica</name>
    <name type="common">Indian-shot</name>
    <dbReference type="NCBI Taxonomy" id="4628"/>
    <lineage>
        <taxon>Eukaryota</taxon>
        <taxon>Viridiplantae</taxon>
        <taxon>Streptophyta</taxon>
        <taxon>Embryophyta</taxon>
        <taxon>Tracheophyta</taxon>
        <taxon>Spermatophyta</taxon>
        <taxon>Magnoliopsida</taxon>
        <taxon>Liliopsida</taxon>
        <taxon>Zingiberales</taxon>
        <taxon>Cannaceae</taxon>
        <taxon>Canna</taxon>
    </lineage>
</organism>
<dbReference type="AlphaFoldDB" id="A0AAQ3JXG9"/>
<protein>
    <submittedName>
        <fullName evidence="2">Uncharacterized protein</fullName>
    </submittedName>
</protein>
<name>A0AAQ3JXG9_9LILI</name>
<gene>
    <name evidence="2" type="ORF">Cni_G06574</name>
</gene>
<dbReference type="EMBL" id="CP136891">
    <property type="protein sequence ID" value="WOK97866.1"/>
    <property type="molecule type" value="Genomic_DNA"/>
</dbReference>
<reference evidence="2 3" key="1">
    <citation type="submission" date="2023-10" db="EMBL/GenBank/DDBJ databases">
        <title>Chromosome-scale genome assembly provides insights into flower coloration mechanisms of Canna indica.</title>
        <authorList>
            <person name="Li C."/>
        </authorList>
    </citation>
    <scope>NUCLEOTIDE SEQUENCE [LARGE SCALE GENOMIC DNA]</scope>
    <source>
        <tissue evidence="2">Flower</tissue>
    </source>
</reference>
<proteinExistence type="predicted"/>
<accession>A0AAQ3JXG9</accession>
<evidence type="ECO:0000313" key="3">
    <source>
        <dbReference type="Proteomes" id="UP001327560"/>
    </source>
</evidence>
<sequence length="119" mass="13483">MVNPEEEKGPLPTAAFTLETLWREIQIMSRKMDDLVVEMRYAAARFVPHNEAVATSSRLRAQEPARIIESDYLNPNRRSDRIYQEGSTSHQIGHPFPPPNMDSDDELEATFAGLSSHNS</sequence>
<evidence type="ECO:0000256" key="1">
    <source>
        <dbReference type="SAM" id="MobiDB-lite"/>
    </source>
</evidence>
<evidence type="ECO:0000313" key="2">
    <source>
        <dbReference type="EMBL" id="WOK97866.1"/>
    </source>
</evidence>
<dbReference type="Proteomes" id="UP001327560">
    <property type="component" value="Chromosome 2"/>
</dbReference>
<feature type="region of interest" description="Disordered" evidence="1">
    <location>
        <begin position="70"/>
        <end position="119"/>
    </location>
</feature>